<dbReference type="EMBL" id="SZNQ01000001">
    <property type="protein sequence ID" value="TKT04210.1"/>
    <property type="molecule type" value="Genomic_DNA"/>
</dbReference>
<proteinExistence type="predicted"/>
<dbReference type="Proteomes" id="UP000305929">
    <property type="component" value="Unassembled WGS sequence"/>
</dbReference>
<evidence type="ECO:0000313" key="2">
    <source>
        <dbReference type="Proteomes" id="UP000305929"/>
    </source>
</evidence>
<keyword evidence="2" id="KW-1185">Reference proteome</keyword>
<sequence>MHHTLIVARMKPGAADDIARVFAESDSGDLPHLVGVTRRSLFQFGDVYLHLIESENDPGPAIARLADHPEFREVSERLTPFVSAYDPETWRGPKDAMAQCFYRWESDAAVSRDAAVSG</sequence>
<dbReference type="Pfam" id="PF04673">
    <property type="entry name" value="Cyclase_polyket"/>
    <property type="match status" value="1"/>
</dbReference>
<dbReference type="InterPro" id="IPR011008">
    <property type="entry name" value="Dimeric_a/b-barrel"/>
</dbReference>
<gene>
    <name evidence="1" type="ORF">E4U91_32015</name>
</gene>
<dbReference type="Gene3D" id="3.30.70.1090">
    <property type="entry name" value="Dimeric alpha+beta barrel"/>
    <property type="match status" value="1"/>
</dbReference>
<dbReference type="OrthoDB" id="4147507at2"/>
<dbReference type="InterPro" id="IPR006765">
    <property type="entry name" value="Polyketide_synth_cyclase"/>
</dbReference>
<organism evidence="1 2">
    <name type="scientific">Streptomyces lasalocidi</name>
    <name type="common">Streptomyces lasaliensis</name>
    <dbReference type="NCBI Taxonomy" id="324833"/>
    <lineage>
        <taxon>Bacteria</taxon>
        <taxon>Bacillati</taxon>
        <taxon>Actinomycetota</taxon>
        <taxon>Actinomycetes</taxon>
        <taxon>Kitasatosporales</taxon>
        <taxon>Streptomycetaceae</taxon>
        <taxon>Streptomyces</taxon>
    </lineage>
</organism>
<dbReference type="SUPFAM" id="SSF54909">
    <property type="entry name" value="Dimeric alpha+beta barrel"/>
    <property type="match status" value="1"/>
</dbReference>
<dbReference type="GO" id="GO:0030639">
    <property type="term" value="P:polyketide biosynthetic process"/>
    <property type="evidence" value="ECO:0007669"/>
    <property type="project" value="InterPro"/>
</dbReference>
<evidence type="ECO:0000313" key="1">
    <source>
        <dbReference type="EMBL" id="TKT04210.1"/>
    </source>
</evidence>
<dbReference type="RefSeq" id="WP_137310039.1">
    <property type="nucleotide sequence ID" value="NZ_SZNQ01000001.1"/>
</dbReference>
<protein>
    <submittedName>
        <fullName evidence="1">TcmI family type II polyketide cyclase</fullName>
    </submittedName>
</protein>
<comment type="caution">
    <text evidence="1">The sequence shown here is derived from an EMBL/GenBank/DDBJ whole genome shotgun (WGS) entry which is preliminary data.</text>
</comment>
<accession>A0A4U5WQF9</accession>
<dbReference type="InterPro" id="IPR038474">
    <property type="entry name" value="Polyketide_synth_cyclase_sf"/>
</dbReference>
<dbReference type="AlphaFoldDB" id="A0A4U5WQF9"/>
<reference evidence="1 2" key="1">
    <citation type="submission" date="2019-04" db="EMBL/GenBank/DDBJ databases">
        <title>Streptomyces lasaliensis sp. nov., an Actinomycete isolated from soil which produces the polyether antibiotic lasalocid.</title>
        <authorList>
            <person name="Erwin G."/>
            <person name="Haber C."/>
        </authorList>
    </citation>
    <scope>NUCLEOTIDE SEQUENCE [LARGE SCALE GENOMIC DNA]</scope>
    <source>
        <strain evidence="1 2">X-537</strain>
    </source>
</reference>
<name>A0A4U5WQF9_STRLS</name>